<organism evidence="1 2">
    <name type="scientific">Apatococcus fuscideae</name>
    <dbReference type="NCBI Taxonomy" id="2026836"/>
    <lineage>
        <taxon>Eukaryota</taxon>
        <taxon>Viridiplantae</taxon>
        <taxon>Chlorophyta</taxon>
        <taxon>core chlorophytes</taxon>
        <taxon>Trebouxiophyceae</taxon>
        <taxon>Chlorellales</taxon>
        <taxon>Chlorellaceae</taxon>
        <taxon>Apatococcus</taxon>
    </lineage>
</organism>
<reference evidence="1 2" key="1">
    <citation type="journal article" date="2024" name="Nat. Commun.">
        <title>Phylogenomics reveals the evolutionary origins of lichenization in chlorophyte algae.</title>
        <authorList>
            <person name="Puginier C."/>
            <person name="Libourel C."/>
            <person name="Otte J."/>
            <person name="Skaloud P."/>
            <person name="Haon M."/>
            <person name="Grisel S."/>
            <person name="Petersen M."/>
            <person name="Berrin J.G."/>
            <person name="Delaux P.M."/>
            <person name="Dal Grande F."/>
            <person name="Keller J."/>
        </authorList>
    </citation>
    <scope>NUCLEOTIDE SEQUENCE [LARGE SCALE GENOMIC DNA]</scope>
    <source>
        <strain evidence="1 2">SAG 2523</strain>
    </source>
</reference>
<evidence type="ECO:0000313" key="1">
    <source>
        <dbReference type="EMBL" id="KAK9865385.1"/>
    </source>
</evidence>
<sequence>MHSSYEEVRLGLHRGRVACEGRPADTTVKSEQAPKRTLKDSAWRGSWSWVCPCFSHPTEAELESTYGPFTGLRQLKHIPADPIDGNAPITEGQTCQLVQGGNTEILEAQIAFLSQLAAWQSGCPTTMDVSSGISQYTAWTMAI</sequence>
<evidence type="ECO:0000313" key="2">
    <source>
        <dbReference type="Proteomes" id="UP001485043"/>
    </source>
</evidence>
<dbReference type="Proteomes" id="UP001485043">
    <property type="component" value="Unassembled WGS sequence"/>
</dbReference>
<gene>
    <name evidence="1" type="ORF">WJX84_005553</name>
</gene>
<dbReference type="EMBL" id="JALJOV010000254">
    <property type="protein sequence ID" value="KAK9865385.1"/>
    <property type="molecule type" value="Genomic_DNA"/>
</dbReference>
<comment type="caution">
    <text evidence="1">The sequence shown here is derived from an EMBL/GenBank/DDBJ whole genome shotgun (WGS) entry which is preliminary data.</text>
</comment>
<name>A0AAW1T9H6_9CHLO</name>
<keyword evidence="2" id="KW-1185">Reference proteome</keyword>
<accession>A0AAW1T9H6</accession>
<dbReference type="AlphaFoldDB" id="A0AAW1T9H6"/>
<protein>
    <submittedName>
        <fullName evidence="1">Uncharacterized protein</fullName>
    </submittedName>
</protein>
<proteinExistence type="predicted"/>